<evidence type="ECO:0000313" key="2">
    <source>
        <dbReference type="Proteomes" id="UP000789525"/>
    </source>
</evidence>
<gene>
    <name evidence="1" type="ORF">ACOLOM_LOCUS3459</name>
</gene>
<keyword evidence="2" id="KW-1185">Reference proteome</keyword>
<accession>A0ACA9L9K1</accession>
<dbReference type="EMBL" id="CAJVPT010005132">
    <property type="protein sequence ID" value="CAG8516553.1"/>
    <property type="molecule type" value="Genomic_DNA"/>
</dbReference>
<protein>
    <submittedName>
        <fullName evidence="1">276_t:CDS:1</fullName>
    </submittedName>
</protein>
<sequence length="216" mass="24263">MEEHEAQKKVNYEVRDQLPKEVSKNALRKRTERARKIYDLFFRIGGDKVQRMTYIQQIKTFTAPSISNLSSENIKYVALQGLWEWENGSVLVTEIPSKFHEICVGTITVELGIALQALRKSPAGFLFYGATTTTSGRSGKEADVSIRPKGKPQVPRGGSDGRNEPWPSLVIEVAYAVTEAELKKKIETYRLAPNRAHDAIGINFNYIPGMCPTEMT</sequence>
<feature type="non-terminal residue" evidence="1">
    <location>
        <position position="216"/>
    </location>
</feature>
<reference evidence="1" key="1">
    <citation type="submission" date="2021-06" db="EMBL/GenBank/DDBJ databases">
        <authorList>
            <person name="Kallberg Y."/>
            <person name="Tangrot J."/>
            <person name="Rosling A."/>
        </authorList>
    </citation>
    <scope>NUCLEOTIDE SEQUENCE</scope>
    <source>
        <strain evidence="1">CL356</strain>
    </source>
</reference>
<name>A0ACA9L9K1_9GLOM</name>
<comment type="caution">
    <text evidence="1">The sequence shown here is derived from an EMBL/GenBank/DDBJ whole genome shotgun (WGS) entry which is preliminary data.</text>
</comment>
<organism evidence="1 2">
    <name type="scientific">Acaulospora colombiana</name>
    <dbReference type="NCBI Taxonomy" id="27376"/>
    <lineage>
        <taxon>Eukaryota</taxon>
        <taxon>Fungi</taxon>
        <taxon>Fungi incertae sedis</taxon>
        <taxon>Mucoromycota</taxon>
        <taxon>Glomeromycotina</taxon>
        <taxon>Glomeromycetes</taxon>
        <taxon>Diversisporales</taxon>
        <taxon>Acaulosporaceae</taxon>
        <taxon>Acaulospora</taxon>
    </lineage>
</organism>
<proteinExistence type="predicted"/>
<dbReference type="Proteomes" id="UP000789525">
    <property type="component" value="Unassembled WGS sequence"/>
</dbReference>
<evidence type="ECO:0000313" key="1">
    <source>
        <dbReference type="EMBL" id="CAG8516553.1"/>
    </source>
</evidence>